<protein>
    <submittedName>
        <fullName evidence="10">Uncharacterized protein</fullName>
    </submittedName>
</protein>
<evidence type="ECO:0000256" key="2">
    <source>
        <dbReference type="ARBA" id="ARBA00008328"/>
    </source>
</evidence>
<keyword evidence="5" id="KW-0375">Hydrogen ion transport</keyword>
<dbReference type="PANTHER" id="PTHR12263:SF0">
    <property type="entry name" value="V-TYPE PROTON ATPASE SUBUNIT"/>
    <property type="match status" value="1"/>
</dbReference>
<keyword evidence="8 9" id="KW-0472">Membrane</keyword>
<evidence type="ECO:0000256" key="8">
    <source>
        <dbReference type="ARBA" id="ARBA00023136"/>
    </source>
</evidence>
<evidence type="ECO:0000256" key="7">
    <source>
        <dbReference type="ARBA" id="ARBA00023065"/>
    </source>
</evidence>
<dbReference type="GO" id="GO:0033179">
    <property type="term" value="C:proton-transporting V-type ATPase, V0 domain"/>
    <property type="evidence" value="ECO:0007669"/>
    <property type="project" value="InterPro"/>
</dbReference>
<feature type="transmembrane region" description="Helical" evidence="9">
    <location>
        <begin position="6"/>
        <end position="26"/>
    </location>
</feature>
<keyword evidence="6 9" id="KW-1133">Transmembrane helix</keyword>
<dbReference type="GO" id="GO:0033181">
    <property type="term" value="C:plasma membrane proton-transporting V-type ATPase complex"/>
    <property type="evidence" value="ECO:0007669"/>
    <property type="project" value="TreeGrafter"/>
</dbReference>
<dbReference type="GO" id="GO:0012505">
    <property type="term" value="C:endomembrane system"/>
    <property type="evidence" value="ECO:0007669"/>
    <property type="project" value="UniProtKB-SubCell"/>
</dbReference>
<dbReference type="EMBL" id="OA569670">
    <property type="protein sequence ID" value="CAD7202669.1"/>
    <property type="molecule type" value="Genomic_DNA"/>
</dbReference>
<evidence type="ECO:0000256" key="5">
    <source>
        <dbReference type="ARBA" id="ARBA00022781"/>
    </source>
</evidence>
<keyword evidence="3" id="KW-0813">Transport</keyword>
<evidence type="ECO:0000256" key="9">
    <source>
        <dbReference type="SAM" id="Phobius"/>
    </source>
</evidence>
<organism evidence="10">
    <name type="scientific">Timema douglasi</name>
    <name type="common">Walking stick</name>
    <dbReference type="NCBI Taxonomy" id="61478"/>
    <lineage>
        <taxon>Eukaryota</taxon>
        <taxon>Metazoa</taxon>
        <taxon>Ecdysozoa</taxon>
        <taxon>Arthropoda</taxon>
        <taxon>Hexapoda</taxon>
        <taxon>Insecta</taxon>
        <taxon>Pterygota</taxon>
        <taxon>Neoptera</taxon>
        <taxon>Polyneoptera</taxon>
        <taxon>Phasmatodea</taxon>
        <taxon>Timematodea</taxon>
        <taxon>Timematoidea</taxon>
        <taxon>Timematidae</taxon>
        <taxon>Timema</taxon>
    </lineage>
</organism>
<gene>
    <name evidence="10" type="ORF">TDIB3V08_LOCUS8851</name>
</gene>
<dbReference type="InterPro" id="IPR008389">
    <property type="entry name" value="ATPase_V0-cplx_e1/e2_su"/>
</dbReference>
<evidence type="ECO:0000256" key="1">
    <source>
        <dbReference type="ARBA" id="ARBA00004127"/>
    </source>
</evidence>
<evidence type="ECO:0000256" key="3">
    <source>
        <dbReference type="ARBA" id="ARBA00022448"/>
    </source>
</evidence>
<keyword evidence="4 9" id="KW-0812">Transmembrane</keyword>
<comment type="subcellular location">
    <subcellularLocation>
        <location evidence="1">Endomembrane system</location>
        <topology evidence="1">Multi-pass membrane protein</topology>
    </subcellularLocation>
</comment>
<dbReference type="Pfam" id="PF05493">
    <property type="entry name" value="ATP_synt_H"/>
    <property type="match status" value="1"/>
</dbReference>
<reference evidence="10" key="1">
    <citation type="submission" date="2020-11" db="EMBL/GenBank/DDBJ databases">
        <authorList>
            <person name="Tran Van P."/>
        </authorList>
    </citation>
    <scope>NUCLEOTIDE SEQUENCE</scope>
</reference>
<evidence type="ECO:0000256" key="6">
    <source>
        <dbReference type="ARBA" id="ARBA00022989"/>
    </source>
</evidence>
<dbReference type="AlphaFoldDB" id="A0A7R8ZDN9"/>
<dbReference type="PANTHER" id="PTHR12263">
    <property type="entry name" value="VACUOLAR ATP SYNTHASE SUBUNIT H"/>
    <property type="match status" value="1"/>
</dbReference>
<accession>A0A7R8ZDN9</accession>
<dbReference type="GO" id="GO:0046961">
    <property type="term" value="F:proton-transporting ATPase activity, rotational mechanism"/>
    <property type="evidence" value="ECO:0007669"/>
    <property type="project" value="InterPro"/>
</dbReference>
<proteinExistence type="inferred from homology"/>
<evidence type="ECO:0000313" key="10">
    <source>
        <dbReference type="EMBL" id="CAD7202669.1"/>
    </source>
</evidence>
<sequence length="265" mass="29445">MGAAVVPIVVFTAFWGVVGIVLPFVVPKGPNRGTYSSPVASLVLTDSSQLTAKSFEKLPNQIMYPYAEAYDLQKLVFSSFHFRQSKFSWLCCYMAQMNPLIGPRLSKHTILLMAREWVLDDLSLDIFVLPPPRLTHRSRTGCATSELALSLRMLSSRVTWVALNLKQHDSRISVTAGDSESRFWWVRNHAFKGQGTLQRAWENPSYTHSPVSEGRKTPCSRCLPRGGGGILPQGSTISLYPTLPSGDLVEVPTPALLKDRLRILS</sequence>
<name>A0A7R8ZDN9_TIMDO</name>
<keyword evidence="7" id="KW-0406">Ion transport</keyword>
<comment type="similarity">
    <text evidence="2">Belongs to the V-ATPase e1/e2 subunit family.</text>
</comment>
<evidence type="ECO:0000256" key="4">
    <source>
        <dbReference type="ARBA" id="ARBA00022692"/>
    </source>
</evidence>